<keyword evidence="3" id="KW-0472">Membrane</keyword>
<dbReference type="Proteomes" id="UP000752171">
    <property type="component" value="Unassembled WGS sequence"/>
</dbReference>
<proteinExistence type="predicted"/>
<feature type="compositionally biased region" description="Acidic residues" evidence="2">
    <location>
        <begin position="525"/>
        <end position="535"/>
    </location>
</feature>
<keyword evidence="3" id="KW-1133">Transmembrane helix</keyword>
<dbReference type="GeneID" id="103040453"/>
<evidence type="ECO:0000256" key="1">
    <source>
        <dbReference type="SAM" id="Coils"/>
    </source>
</evidence>
<dbReference type="KEGG" id="amex:103040453"/>
<dbReference type="AlphaFoldDB" id="A0A8B9HK83"/>
<organism evidence="5 6">
    <name type="scientific">Astyanax mexicanus</name>
    <name type="common">Blind cave fish</name>
    <name type="synonym">Astyanax fasciatus mexicanus</name>
    <dbReference type="NCBI Taxonomy" id="7994"/>
    <lineage>
        <taxon>Eukaryota</taxon>
        <taxon>Metazoa</taxon>
        <taxon>Chordata</taxon>
        <taxon>Craniata</taxon>
        <taxon>Vertebrata</taxon>
        <taxon>Euteleostomi</taxon>
        <taxon>Actinopterygii</taxon>
        <taxon>Neopterygii</taxon>
        <taxon>Teleostei</taxon>
        <taxon>Ostariophysi</taxon>
        <taxon>Characiformes</taxon>
        <taxon>Characoidei</taxon>
        <taxon>Acestrorhamphidae</taxon>
        <taxon>Acestrorhamphinae</taxon>
        <taxon>Astyanax</taxon>
    </lineage>
</organism>
<name>A0A8B9HK83_ASTMX</name>
<dbReference type="OMA" id="WALQTEM"/>
<evidence type="ECO:0000313" key="6">
    <source>
        <dbReference type="Proteomes" id="UP000694621"/>
    </source>
</evidence>
<sequence length="620" mass="69252">MARRRAKSSSKPDDPLLLLEPPVVQPRGIKEYALPCAVFIFILLAGSTLAWFCSQHQQAIEELTEALGTMQTRITKLQQQLGSGSAQLASVGGFEERLLGLEEAYAKAQRQAEVALAASEQIKSKDLQNKVWALQTEMNAKLAELQQNSISIASLNAILKNKSEEFEAVKQSVSAIMSANTELAVSVSGLTSTLSLTETHLGEHVLVVEGLKSQVEDQKWEIAEMRESFTNKQEALVTNVQELMELRQQMELQQVKRAQAFKEQLKSLNKKLENHQSSTESLHSQLADQLKAVQTQFLPGAQTEEVQDKVEEQAEKADDGEQVGTTDDKKKARKEEPEPTEPTEEKELTVQAEAKEEEKVTEEQGVQEDNEVIEKKGVAEEQDAEKEDNVSGEQEQEGNVSGEQDKKGRKRVKVKEQESEAEVEENVTKEEPRKEEEELNEKQGVTAGEEEHSAIPLEVNEEHQKERDAEKIQTSSDSEVSDLPSNQTEDTDLTQTEKDEQTEEVDTISEEALSLPEETKMNLNEIEETLAEEQVEEHAVAESSSLSNDVQAEKTETEDVDDAKEQDLNTAEEEDHAASDQTDSSRTNETEKEEGDSAQTEQVETEHEQEEELPEESAKE</sequence>
<keyword evidence="1" id="KW-0175">Coiled coil</keyword>
<feature type="compositionally biased region" description="Acidic residues" evidence="2">
    <location>
        <begin position="607"/>
        <end position="620"/>
    </location>
</feature>
<keyword evidence="3" id="KW-0812">Transmembrane</keyword>
<dbReference type="OrthoDB" id="8963459at2759"/>
<evidence type="ECO:0000313" key="5">
    <source>
        <dbReference type="Ensembl" id="ENSAMXP00005014606.1"/>
    </source>
</evidence>
<dbReference type="Proteomes" id="UP000694621">
    <property type="component" value="Unplaced"/>
</dbReference>
<accession>A0A8B9HK83</accession>
<feature type="compositionally biased region" description="Basic and acidic residues" evidence="2">
    <location>
        <begin position="551"/>
        <end position="567"/>
    </location>
</feature>
<feature type="compositionally biased region" description="Polar residues" evidence="2">
    <location>
        <begin position="391"/>
        <end position="402"/>
    </location>
</feature>
<protein>
    <submittedName>
        <fullName evidence="4">Golgin subfamily A member 6-like protein 22</fullName>
    </submittedName>
    <submittedName>
        <fullName evidence="5">Zgc:66479</fullName>
    </submittedName>
</protein>
<feature type="coiled-coil region" evidence="1">
    <location>
        <begin position="60"/>
        <end position="118"/>
    </location>
</feature>
<feature type="transmembrane region" description="Helical" evidence="3">
    <location>
        <begin position="32"/>
        <end position="52"/>
    </location>
</feature>
<evidence type="ECO:0000256" key="2">
    <source>
        <dbReference type="SAM" id="MobiDB-lite"/>
    </source>
</evidence>
<evidence type="ECO:0000256" key="3">
    <source>
        <dbReference type="SAM" id="Phobius"/>
    </source>
</evidence>
<feature type="compositionally biased region" description="Basic and acidic residues" evidence="2">
    <location>
        <begin position="306"/>
        <end position="319"/>
    </location>
</feature>
<gene>
    <name evidence="5" type="primary">zgc:66479</name>
    <name evidence="4" type="ORF">AMEX_G6994</name>
</gene>
<feature type="compositionally biased region" description="Acidic residues" evidence="2">
    <location>
        <begin position="500"/>
        <end position="509"/>
    </location>
</feature>
<feature type="region of interest" description="Disordered" evidence="2">
    <location>
        <begin position="303"/>
        <end position="620"/>
    </location>
</feature>
<feature type="compositionally biased region" description="Polar residues" evidence="2">
    <location>
        <begin position="472"/>
        <end position="488"/>
    </location>
</feature>
<dbReference type="Ensembl" id="ENSAMXT00005016178.1">
    <property type="protein sequence ID" value="ENSAMXP00005014606.1"/>
    <property type="gene ID" value="ENSAMXG00005007775.1"/>
</dbReference>
<feature type="coiled-coil region" evidence="1">
    <location>
        <begin position="208"/>
        <end position="285"/>
    </location>
</feature>
<reference evidence="4 7" key="1">
    <citation type="submission" date="2021-07" db="EMBL/GenBank/DDBJ databases">
        <authorList>
            <person name="Imarazene B."/>
            <person name="Zahm M."/>
            <person name="Klopp C."/>
            <person name="Cabau C."/>
            <person name="Beille S."/>
            <person name="Jouanno E."/>
            <person name="Castinel A."/>
            <person name="Lluch J."/>
            <person name="Gil L."/>
            <person name="Kuchtly C."/>
            <person name="Lopez Roques C."/>
            <person name="Donnadieu C."/>
            <person name="Parrinello H."/>
            <person name="Journot L."/>
            <person name="Du K."/>
            <person name="Schartl M."/>
            <person name="Retaux S."/>
            <person name="Guiguen Y."/>
        </authorList>
    </citation>
    <scope>NUCLEOTIDE SEQUENCE [LARGE SCALE GENOMIC DNA]</scope>
    <source>
        <strain evidence="4">Pach_M1</strain>
        <tissue evidence="4">Testis</tissue>
    </source>
</reference>
<feature type="compositionally biased region" description="Basic and acidic residues" evidence="2">
    <location>
        <begin position="460"/>
        <end position="471"/>
    </location>
</feature>
<evidence type="ECO:0000313" key="4">
    <source>
        <dbReference type="EMBL" id="KAG9277013.1"/>
    </source>
</evidence>
<feature type="compositionally biased region" description="Basic and acidic residues" evidence="2">
    <location>
        <begin position="326"/>
        <end position="362"/>
    </location>
</feature>
<feature type="compositionally biased region" description="Basic and acidic residues" evidence="2">
    <location>
        <begin position="426"/>
        <end position="436"/>
    </location>
</feature>
<reference evidence="5" key="2">
    <citation type="submission" date="2025-05" db="UniProtKB">
        <authorList>
            <consortium name="Ensembl"/>
        </authorList>
    </citation>
    <scope>IDENTIFICATION</scope>
</reference>
<evidence type="ECO:0000313" key="7">
    <source>
        <dbReference type="Proteomes" id="UP000752171"/>
    </source>
</evidence>
<dbReference type="EMBL" id="JAICCE010000005">
    <property type="protein sequence ID" value="KAG9277013.1"/>
    <property type="molecule type" value="Genomic_DNA"/>
</dbReference>